<dbReference type="SUPFAM" id="SSF52821">
    <property type="entry name" value="Rhodanese/Cell cycle control phosphatase"/>
    <property type="match status" value="1"/>
</dbReference>
<dbReference type="CDD" id="cd01045">
    <property type="entry name" value="Ferritin_like_AB"/>
    <property type="match status" value="1"/>
</dbReference>
<dbReference type="Pfam" id="PF00581">
    <property type="entry name" value="Rhodanese"/>
    <property type="match status" value="1"/>
</dbReference>
<dbReference type="GO" id="GO:0016740">
    <property type="term" value="F:transferase activity"/>
    <property type="evidence" value="ECO:0007669"/>
    <property type="project" value="UniProtKB-KW"/>
</dbReference>
<evidence type="ECO:0000313" key="4">
    <source>
        <dbReference type="Proteomes" id="UP000503820"/>
    </source>
</evidence>
<organism evidence="3 4">
    <name type="scientific">Desulfovibrio psychrotolerans</name>
    <dbReference type="NCBI Taxonomy" id="415242"/>
    <lineage>
        <taxon>Bacteria</taxon>
        <taxon>Pseudomonadati</taxon>
        <taxon>Thermodesulfobacteriota</taxon>
        <taxon>Desulfovibrionia</taxon>
        <taxon>Desulfovibrionales</taxon>
        <taxon>Desulfovibrionaceae</taxon>
        <taxon>Desulfovibrio</taxon>
    </lineage>
</organism>
<dbReference type="PROSITE" id="PS50206">
    <property type="entry name" value="RHODANESE_3"/>
    <property type="match status" value="1"/>
</dbReference>
<protein>
    <submittedName>
        <fullName evidence="3">Sulfurtransferase</fullName>
    </submittedName>
</protein>
<dbReference type="SMART" id="SM00450">
    <property type="entry name" value="RHOD"/>
    <property type="match status" value="1"/>
</dbReference>
<dbReference type="PANTHER" id="PTHR43031:SF1">
    <property type="entry name" value="PYRIDINE NUCLEOTIDE-DISULPHIDE OXIDOREDUCTASE"/>
    <property type="match status" value="1"/>
</dbReference>
<dbReference type="Gene3D" id="1.20.1260.10">
    <property type="match status" value="1"/>
</dbReference>
<name>A0A7J0BSB2_9BACT</name>
<dbReference type="EMBL" id="BLVP01000007">
    <property type="protein sequence ID" value="GFM36597.1"/>
    <property type="molecule type" value="Genomic_DNA"/>
</dbReference>
<dbReference type="RefSeq" id="WP_174409269.1">
    <property type="nucleotide sequence ID" value="NZ_BLVP01000007.1"/>
</dbReference>
<evidence type="ECO:0000313" key="3">
    <source>
        <dbReference type="EMBL" id="GFM36597.1"/>
    </source>
</evidence>
<dbReference type="InterPro" id="IPR003251">
    <property type="entry name" value="Rr_diiron-bd_dom"/>
</dbReference>
<comment type="caution">
    <text evidence="3">The sequence shown here is derived from an EMBL/GenBank/DDBJ whole genome shotgun (WGS) entry which is preliminary data.</text>
</comment>
<evidence type="ECO:0000259" key="2">
    <source>
        <dbReference type="PROSITE" id="PS50206"/>
    </source>
</evidence>
<feature type="region of interest" description="Disordered" evidence="1">
    <location>
        <begin position="179"/>
        <end position="198"/>
    </location>
</feature>
<dbReference type="SUPFAM" id="SSF47240">
    <property type="entry name" value="Ferritin-like"/>
    <property type="match status" value="1"/>
</dbReference>
<sequence>MRWRQFLTPVESIDSHQARSMLASDPAVQLLDVRQAKEYEEGHISGAKFIPLGSLGDMLDDLDPARPVVVYCAIGGRSRIAAQMLAGKGFDKVFNMSGGFKAWNGWKGYGEYEQGLHLFMNTQDLREVLEVAYVMEKALGDFYRTMSSSVRDPKASDLFRKLADVEDRHSGAVADRLRAATGNAPLPDVGPDAAPEGGLTTEEYMRRLGTDTESPRDIVDFAMALEAQAMDLYARAAENAPDDASRKELERMAQEERGHLKHLGVLMDALMA</sequence>
<dbReference type="Pfam" id="PF02915">
    <property type="entry name" value="Rubrerythrin"/>
    <property type="match status" value="1"/>
</dbReference>
<dbReference type="InterPro" id="IPR001763">
    <property type="entry name" value="Rhodanese-like_dom"/>
</dbReference>
<reference evidence="3 4" key="1">
    <citation type="submission" date="2020-05" db="EMBL/GenBank/DDBJ databases">
        <title>Draft genome sequence of Desulfovibrio psychrotolerans JS1T.</title>
        <authorList>
            <person name="Ueno A."/>
            <person name="Tamazawa S."/>
            <person name="Tamamura S."/>
            <person name="Murakami T."/>
            <person name="Kiyama T."/>
            <person name="Inomata H."/>
            <person name="Amano Y."/>
            <person name="Miyakawa K."/>
            <person name="Tamaki H."/>
            <person name="Naganuma T."/>
            <person name="Kaneko K."/>
        </authorList>
    </citation>
    <scope>NUCLEOTIDE SEQUENCE [LARGE SCALE GENOMIC DNA]</scope>
    <source>
        <strain evidence="3 4">JS1</strain>
    </source>
</reference>
<keyword evidence="4" id="KW-1185">Reference proteome</keyword>
<dbReference type="Gene3D" id="3.40.250.10">
    <property type="entry name" value="Rhodanese-like domain"/>
    <property type="match status" value="1"/>
</dbReference>
<dbReference type="Proteomes" id="UP000503820">
    <property type="component" value="Unassembled WGS sequence"/>
</dbReference>
<dbReference type="InterPro" id="IPR036873">
    <property type="entry name" value="Rhodanese-like_dom_sf"/>
</dbReference>
<proteinExistence type="predicted"/>
<gene>
    <name evidence="3" type="ORF">DSM19430T_12810</name>
</gene>
<dbReference type="AlphaFoldDB" id="A0A7J0BSB2"/>
<feature type="domain" description="Rhodanese" evidence="2">
    <location>
        <begin position="24"/>
        <end position="109"/>
    </location>
</feature>
<dbReference type="GO" id="GO:0046872">
    <property type="term" value="F:metal ion binding"/>
    <property type="evidence" value="ECO:0007669"/>
    <property type="project" value="InterPro"/>
</dbReference>
<dbReference type="CDD" id="cd00158">
    <property type="entry name" value="RHOD"/>
    <property type="match status" value="1"/>
</dbReference>
<dbReference type="InterPro" id="IPR012347">
    <property type="entry name" value="Ferritin-like"/>
</dbReference>
<accession>A0A7J0BSB2</accession>
<keyword evidence="3" id="KW-0808">Transferase</keyword>
<dbReference type="PANTHER" id="PTHR43031">
    <property type="entry name" value="FAD-DEPENDENT OXIDOREDUCTASE"/>
    <property type="match status" value="1"/>
</dbReference>
<dbReference type="InterPro" id="IPR050229">
    <property type="entry name" value="GlpE_sulfurtransferase"/>
</dbReference>
<dbReference type="InterPro" id="IPR009078">
    <property type="entry name" value="Ferritin-like_SF"/>
</dbReference>
<dbReference type="GO" id="GO:0016491">
    <property type="term" value="F:oxidoreductase activity"/>
    <property type="evidence" value="ECO:0007669"/>
    <property type="project" value="InterPro"/>
</dbReference>
<evidence type="ECO:0000256" key="1">
    <source>
        <dbReference type="SAM" id="MobiDB-lite"/>
    </source>
</evidence>